<dbReference type="Proteomes" id="UP000838821">
    <property type="component" value="Unassembled WGS sequence"/>
</dbReference>
<dbReference type="Gene3D" id="3.20.20.140">
    <property type="entry name" value="Metal-dependent hydrolases"/>
    <property type="match status" value="1"/>
</dbReference>
<dbReference type="SUPFAM" id="SSF89550">
    <property type="entry name" value="PHP domain-like"/>
    <property type="match status" value="1"/>
</dbReference>
<dbReference type="EMBL" id="CAKMMW010000008">
    <property type="protein sequence ID" value="CAH1207633.1"/>
    <property type="molecule type" value="Genomic_DNA"/>
</dbReference>
<dbReference type="PIRSF" id="PIRSF016557">
    <property type="entry name" value="Caps_synth_CpsB"/>
    <property type="match status" value="1"/>
</dbReference>
<dbReference type="InterPro" id="IPR016195">
    <property type="entry name" value="Pol/histidinol_Pase-like"/>
</dbReference>
<organism evidence="6 7">
    <name type="scientific">Paenibacillus allorhizoplanae</name>
    <dbReference type="NCBI Taxonomy" id="2905648"/>
    <lineage>
        <taxon>Bacteria</taxon>
        <taxon>Bacillati</taxon>
        <taxon>Bacillota</taxon>
        <taxon>Bacilli</taxon>
        <taxon>Bacillales</taxon>
        <taxon>Paenibacillaceae</taxon>
        <taxon>Paenibacillus</taxon>
    </lineage>
</organism>
<dbReference type="RefSeq" id="WP_236288363.1">
    <property type="nucleotide sequence ID" value="NZ_CAKMMW010000008.1"/>
</dbReference>
<sequence>MLIDTHCHILPGMDDGARTWDEAIEMAQFALSEGIHTIVATPHHGDGRHDNIAEKVDLAVQELNDELETRRIPVRILPGQEVRVTKGLLLDLDAGCIRTLNHSQYVLLELPPTGIPSYFDEVLYELQVLGLTVILAHPERQLDFIVNPRLLHSYVEQGCLCQITSQSLMGRFGRKIQKFAMYVCKSQLAHLIASDAHNLASRRSHLAEAFSYLEKVQGRKALERYSINAACVIRNETIVTETIPYKRRLWSLPLH</sequence>
<dbReference type="GO" id="GO:0004725">
    <property type="term" value="F:protein tyrosine phosphatase activity"/>
    <property type="evidence" value="ECO:0007669"/>
    <property type="project" value="UniProtKB-EC"/>
</dbReference>
<dbReference type="PANTHER" id="PTHR39181:SF1">
    <property type="entry name" value="TYROSINE-PROTEIN PHOSPHATASE YWQE"/>
    <property type="match status" value="1"/>
</dbReference>
<evidence type="ECO:0000313" key="6">
    <source>
        <dbReference type="EMBL" id="CAH1207633.1"/>
    </source>
</evidence>
<evidence type="ECO:0000256" key="1">
    <source>
        <dbReference type="ARBA" id="ARBA00005750"/>
    </source>
</evidence>
<keyword evidence="7" id="KW-1185">Reference proteome</keyword>
<dbReference type="InterPro" id="IPR016667">
    <property type="entry name" value="Caps_polysacc_synth_CpsB/CapC"/>
</dbReference>
<comment type="caution">
    <text evidence="6">The sequence shown here is derived from an EMBL/GenBank/DDBJ whole genome shotgun (WGS) entry which is preliminary data.</text>
</comment>
<dbReference type="PANTHER" id="PTHR39181">
    <property type="entry name" value="TYROSINE-PROTEIN PHOSPHATASE YWQE"/>
    <property type="match status" value="1"/>
</dbReference>
<keyword evidence="3 5" id="KW-0904">Protein phosphatase</keyword>
<dbReference type="Pfam" id="PF19567">
    <property type="entry name" value="CpsB_CapC"/>
    <property type="match status" value="1"/>
</dbReference>
<protein>
    <recommendedName>
        <fullName evidence="5">Tyrosine-protein phosphatase</fullName>
        <ecNumber evidence="5">3.1.3.48</ecNumber>
    </recommendedName>
</protein>
<dbReference type="EC" id="3.1.3.48" evidence="5"/>
<comment type="catalytic activity">
    <reaction evidence="4 5">
        <text>O-phospho-L-tyrosyl-[protein] + H2O = L-tyrosyl-[protein] + phosphate</text>
        <dbReference type="Rhea" id="RHEA:10684"/>
        <dbReference type="Rhea" id="RHEA-COMP:10136"/>
        <dbReference type="Rhea" id="RHEA-COMP:20101"/>
        <dbReference type="ChEBI" id="CHEBI:15377"/>
        <dbReference type="ChEBI" id="CHEBI:43474"/>
        <dbReference type="ChEBI" id="CHEBI:46858"/>
        <dbReference type="ChEBI" id="CHEBI:61978"/>
        <dbReference type="EC" id="3.1.3.48"/>
    </reaction>
</comment>
<proteinExistence type="inferred from homology"/>
<reference evidence="6" key="1">
    <citation type="submission" date="2022-01" db="EMBL/GenBank/DDBJ databases">
        <authorList>
            <person name="Criscuolo A."/>
        </authorList>
    </citation>
    <scope>NUCLEOTIDE SEQUENCE</scope>
    <source>
        <strain evidence="6">CIP111891</strain>
    </source>
</reference>
<comment type="similarity">
    <text evidence="1 5">Belongs to the metallo-dependent hydrolases superfamily. CpsB/CapC family.</text>
</comment>
<evidence type="ECO:0000256" key="2">
    <source>
        <dbReference type="ARBA" id="ARBA00022801"/>
    </source>
</evidence>
<evidence type="ECO:0000256" key="3">
    <source>
        <dbReference type="ARBA" id="ARBA00022912"/>
    </source>
</evidence>
<evidence type="ECO:0000256" key="5">
    <source>
        <dbReference type="PIRNR" id="PIRNR016557"/>
    </source>
</evidence>
<accession>A0ABM9CAR3</accession>
<name>A0ABM9CAR3_9BACL</name>
<keyword evidence="2 5" id="KW-0378">Hydrolase</keyword>
<evidence type="ECO:0000313" key="7">
    <source>
        <dbReference type="Proteomes" id="UP000838821"/>
    </source>
</evidence>
<gene>
    <name evidence="6" type="primary">ywqE_1</name>
    <name evidence="6" type="ORF">PAECIP111891_03056</name>
</gene>
<evidence type="ECO:0000256" key="4">
    <source>
        <dbReference type="ARBA" id="ARBA00051722"/>
    </source>
</evidence>